<reference evidence="2 3" key="1">
    <citation type="submission" date="2018-06" db="EMBL/GenBank/DDBJ databases">
        <title>Genomic Encyclopedia of Archaeal and Bacterial Type Strains, Phase II (KMG-II): from individual species to whole genera.</title>
        <authorList>
            <person name="Goeker M."/>
        </authorList>
    </citation>
    <scope>NUCLEOTIDE SEQUENCE [LARGE SCALE GENOMIC DNA]</scope>
    <source>
        <strain evidence="2 3">CFPB 3232</strain>
    </source>
</reference>
<gene>
    <name evidence="2" type="ORF">AX018_10509</name>
</gene>
<evidence type="ECO:0000313" key="2">
    <source>
        <dbReference type="EMBL" id="RAR76300.1"/>
    </source>
</evidence>
<dbReference type="AlphaFoldDB" id="A0A328YRI4"/>
<comment type="caution">
    <text evidence="2">The sequence shown here is derived from an EMBL/GenBank/DDBJ whole genome shotgun (WGS) entry which is preliminary data.</text>
</comment>
<keyword evidence="3" id="KW-1185">Reference proteome</keyword>
<proteinExistence type="predicted"/>
<dbReference type="Proteomes" id="UP000248856">
    <property type="component" value="Unassembled WGS sequence"/>
</dbReference>
<dbReference type="OrthoDB" id="9926644at2"/>
<sequence>MTPNNIESIDIKLQQLKNRRAQLLAQHDAAERKRITRQAVIIGKWIMSKRPELVSEIAGMLVRDQDRAVFKLPPTAGTGQVASGATHIDILLPPDDDAAAPALV</sequence>
<accession>A0A328YRI4</accession>
<evidence type="ECO:0008006" key="4">
    <source>
        <dbReference type="Google" id="ProtNLM"/>
    </source>
</evidence>
<evidence type="ECO:0000256" key="1">
    <source>
        <dbReference type="SAM" id="Coils"/>
    </source>
</evidence>
<feature type="coiled-coil region" evidence="1">
    <location>
        <begin position="6"/>
        <end position="33"/>
    </location>
</feature>
<protein>
    <recommendedName>
        <fullName evidence="4">Relaxasome subunit MobC</fullName>
    </recommendedName>
</protein>
<evidence type="ECO:0000313" key="3">
    <source>
        <dbReference type="Proteomes" id="UP000248856"/>
    </source>
</evidence>
<dbReference type="RefSeq" id="WP_111880758.1">
    <property type="nucleotide sequence ID" value="NZ_CBCSGC010000025.1"/>
</dbReference>
<organism evidence="2 3">
    <name type="scientific">Paracidovorax anthurii</name>
    <dbReference type="NCBI Taxonomy" id="78229"/>
    <lineage>
        <taxon>Bacteria</taxon>
        <taxon>Pseudomonadati</taxon>
        <taxon>Pseudomonadota</taxon>
        <taxon>Betaproteobacteria</taxon>
        <taxon>Burkholderiales</taxon>
        <taxon>Comamonadaceae</taxon>
        <taxon>Paracidovorax</taxon>
    </lineage>
</organism>
<keyword evidence="1" id="KW-0175">Coiled coil</keyword>
<name>A0A328YRI4_9BURK</name>
<dbReference type="EMBL" id="QLTA01000050">
    <property type="protein sequence ID" value="RAR76300.1"/>
    <property type="molecule type" value="Genomic_DNA"/>
</dbReference>